<dbReference type="RefSeq" id="WP_257741321.1">
    <property type="nucleotide sequence ID" value="NZ_CP096115.1"/>
</dbReference>
<evidence type="ECO:0000256" key="8">
    <source>
        <dbReference type="ARBA" id="ARBA00023136"/>
    </source>
</evidence>
<dbReference type="Pfam" id="PF00005">
    <property type="entry name" value="ABC_tran"/>
    <property type="match status" value="1"/>
</dbReference>
<keyword evidence="3" id="KW-1003">Cell membrane</keyword>
<evidence type="ECO:0000256" key="3">
    <source>
        <dbReference type="ARBA" id="ARBA00022475"/>
    </source>
</evidence>
<keyword evidence="2" id="KW-0813">Transport</keyword>
<sequence length="587" mass="64950">MALLPNLRRMMIIYRGNWKWIALSQIFVLLSAFFMLLIPVQIATLINLGVITGNISVIVDSALTMLFFAILAGAFAMANLYVAALVGEGTAHYLRTIVYEKIQTFSFGNLDTYPVGEMLVRLTNDIYQINMAANYATRYMLYAPFMILIALVFVYIGSPSLVWIFLLVIIITAVLFGVISLVLQKQYQERQRTLDAENNVLQEDFAGVRVIKSFVMQDYENKRFEEKNENFRLASLSPLRTMSLQLPSIFLILGLSNALVIWYGGMQVIAGVIEVGEIVAFTQYFFFILAQLWILSYVLPQIIAAEASGGRLAELIDTVPTVLNAPDAEALIPGEIKGRVEFENVSFSYDGPGGKEAVKNISFTAEPGTTVAFLGPTGSGKSTLINLIPRFYDTTEGRITIDGHDIKKIPQDKLRTIVDIALQESVLFSGTIHENIAFADQDMTYEQVREASLAADADGFVSAIPGDYKSRVARKGTNFSGGQRQRLSIARAIAPHPKILILDDSTSAVDVATESRIQAAMSTLMKETTIFMVAQRISTVLTADTIILLDQGEIVDKGNHSELMGRSTLYREIFESQLGGIRKEDVS</sequence>
<evidence type="ECO:0000256" key="7">
    <source>
        <dbReference type="ARBA" id="ARBA00022989"/>
    </source>
</evidence>
<feature type="transmembrane region" description="Helical" evidence="9">
    <location>
        <begin position="162"/>
        <end position="183"/>
    </location>
</feature>
<dbReference type="InterPro" id="IPR027417">
    <property type="entry name" value="P-loop_NTPase"/>
</dbReference>
<evidence type="ECO:0000259" key="10">
    <source>
        <dbReference type="PROSITE" id="PS50893"/>
    </source>
</evidence>
<keyword evidence="6 12" id="KW-0067">ATP-binding</keyword>
<feature type="transmembrane region" description="Helical" evidence="9">
    <location>
        <begin position="278"/>
        <end position="299"/>
    </location>
</feature>
<dbReference type="CDD" id="cd18548">
    <property type="entry name" value="ABC_6TM_Tm287_like"/>
    <property type="match status" value="1"/>
</dbReference>
<evidence type="ECO:0000256" key="5">
    <source>
        <dbReference type="ARBA" id="ARBA00022741"/>
    </source>
</evidence>
<dbReference type="AlphaFoldDB" id="A0A9E7TIT8"/>
<evidence type="ECO:0000259" key="11">
    <source>
        <dbReference type="PROSITE" id="PS50929"/>
    </source>
</evidence>
<gene>
    <name evidence="12" type="ORF">L6E24_07185</name>
</gene>
<dbReference type="InterPro" id="IPR036640">
    <property type="entry name" value="ABC1_TM_sf"/>
</dbReference>
<keyword evidence="13" id="KW-1185">Reference proteome</keyword>
<dbReference type="SUPFAM" id="SSF90123">
    <property type="entry name" value="ABC transporter transmembrane region"/>
    <property type="match status" value="1"/>
</dbReference>
<dbReference type="Pfam" id="PF00664">
    <property type="entry name" value="ABC_membrane"/>
    <property type="match status" value="1"/>
</dbReference>
<evidence type="ECO:0000256" key="4">
    <source>
        <dbReference type="ARBA" id="ARBA00022692"/>
    </source>
</evidence>
<dbReference type="PANTHER" id="PTHR43394:SF1">
    <property type="entry name" value="ATP-BINDING CASSETTE SUB-FAMILY B MEMBER 10, MITOCHONDRIAL"/>
    <property type="match status" value="1"/>
</dbReference>
<evidence type="ECO:0000313" key="13">
    <source>
        <dbReference type="Proteomes" id="UP001060368"/>
    </source>
</evidence>
<evidence type="ECO:0000256" key="9">
    <source>
        <dbReference type="SAM" id="Phobius"/>
    </source>
</evidence>
<evidence type="ECO:0000256" key="6">
    <source>
        <dbReference type="ARBA" id="ARBA00022840"/>
    </source>
</evidence>
<keyword evidence="4 9" id="KW-0812">Transmembrane</keyword>
<feature type="transmembrane region" description="Helical" evidence="9">
    <location>
        <begin position="62"/>
        <end position="86"/>
    </location>
</feature>
<dbReference type="Gene3D" id="3.40.50.300">
    <property type="entry name" value="P-loop containing nucleotide triphosphate hydrolases"/>
    <property type="match status" value="1"/>
</dbReference>
<protein>
    <submittedName>
        <fullName evidence="12">ABC transporter ATP-binding protein/permease</fullName>
    </submittedName>
</protein>
<dbReference type="PANTHER" id="PTHR43394">
    <property type="entry name" value="ATP-DEPENDENT PERMEASE MDL1, MITOCHONDRIAL"/>
    <property type="match status" value="1"/>
</dbReference>
<dbReference type="GeneID" id="74307471"/>
<keyword evidence="7 9" id="KW-1133">Transmembrane helix</keyword>
<evidence type="ECO:0000256" key="2">
    <source>
        <dbReference type="ARBA" id="ARBA00022448"/>
    </source>
</evidence>
<evidence type="ECO:0000256" key="1">
    <source>
        <dbReference type="ARBA" id="ARBA00004651"/>
    </source>
</evidence>
<dbReference type="GO" id="GO:0016887">
    <property type="term" value="F:ATP hydrolysis activity"/>
    <property type="evidence" value="ECO:0007669"/>
    <property type="project" value="InterPro"/>
</dbReference>
<dbReference type="GO" id="GO:0015421">
    <property type="term" value="F:ABC-type oligopeptide transporter activity"/>
    <property type="evidence" value="ECO:0007669"/>
    <property type="project" value="TreeGrafter"/>
</dbReference>
<accession>A0A9E7TIT8</accession>
<dbReference type="PROSITE" id="PS50929">
    <property type="entry name" value="ABC_TM1F"/>
    <property type="match status" value="1"/>
</dbReference>
<dbReference type="GO" id="GO:0005524">
    <property type="term" value="F:ATP binding"/>
    <property type="evidence" value="ECO:0007669"/>
    <property type="project" value="UniProtKB-KW"/>
</dbReference>
<dbReference type="KEGG" id="mend:L6E24_07185"/>
<reference evidence="12" key="1">
    <citation type="submission" date="2022-04" db="EMBL/GenBank/DDBJ databases">
        <title>Complete genome of Methanoplanus endosymbiosus DSM 3599.</title>
        <authorList>
            <person name="Chen S.-C."/>
            <person name="You Y.-T."/>
            <person name="Zhou Y.-Z."/>
            <person name="Lai M.-C."/>
        </authorList>
    </citation>
    <scope>NUCLEOTIDE SEQUENCE</scope>
    <source>
        <strain evidence="12">DSM 3599</strain>
    </source>
</reference>
<dbReference type="InterPro" id="IPR039421">
    <property type="entry name" value="Type_1_exporter"/>
</dbReference>
<dbReference type="SMART" id="SM00382">
    <property type="entry name" value="AAA"/>
    <property type="match status" value="1"/>
</dbReference>
<proteinExistence type="predicted"/>
<dbReference type="InterPro" id="IPR003593">
    <property type="entry name" value="AAA+_ATPase"/>
</dbReference>
<feature type="domain" description="ABC transporter" evidence="10">
    <location>
        <begin position="340"/>
        <end position="576"/>
    </location>
</feature>
<feature type="transmembrane region" description="Helical" evidence="9">
    <location>
        <begin position="249"/>
        <end position="272"/>
    </location>
</feature>
<feature type="transmembrane region" description="Helical" evidence="9">
    <location>
        <begin position="20"/>
        <end position="42"/>
    </location>
</feature>
<feature type="domain" description="ABC transmembrane type-1" evidence="11">
    <location>
        <begin position="26"/>
        <end position="304"/>
    </location>
</feature>
<dbReference type="PROSITE" id="PS00211">
    <property type="entry name" value="ABC_TRANSPORTER_1"/>
    <property type="match status" value="1"/>
</dbReference>
<dbReference type="Gene3D" id="1.20.1560.10">
    <property type="entry name" value="ABC transporter type 1, transmembrane domain"/>
    <property type="match status" value="1"/>
</dbReference>
<dbReference type="GO" id="GO:0005886">
    <property type="term" value="C:plasma membrane"/>
    <property type="evidence" value="ECO:0007669"/>
    <property type="project" value="UniProtKB-SubCell"/>
</dbReference>
<dbReference type="InterPro" id="IPR017871">
    <property type="entry name" value="ABC_transporter-like_CS"/>
</dbReference>
<feature type="transmembrane region" description="Helical" evidence="9">
    <location>
        <begin position="139"/>
        <end position="156"/>
    </location>
</feature>
<keyword evidence="8 9" id="KW-0472">Membrane</keyword>
<evidence type="ECO:0000313" key="12">
    <source>
        <dbReference type="EMBL" id="UUX91169.1"/>
    </source>
</evidence>
<name>A0A9E7TIT8_9EURY</name>
<dbReference type="Proteomes" id="UP001060368">
    <property type="component" value="Chromosome"/>
</dbReference>
<dbReference type="SUPFAM" id="SSF52540">
    <property type="entry name" value="P-loop containing nucleoside triphosphate hydrolases"/>
    <property type="match status" value="1"/>
</dbReference>
<organism evidence="12 13">
    <name type="scientific">Methanoplanus endosymbiosus</name>
    <dbReference type="NCBI Taxonomy" id="33865"/>
    <lineage>
        <taxon>Archaea</taxon>
        <taxon>Methanobacteriati</taxon>
        <taxon>Methanobacteriota</taxon>
        <taxon>Stenosarchaea group</taxon>
        <taxon>Methanomicrobia</taxon>
        <taxon>Methanomicrobiales</taxon>
        <taxon>Methanomicrobiaceae</taxon>
        <taxon>Methanoplanus</taxon>
    </lineage>
</organism>
<dbReference type="EMBL" id="CP096115">
    <property type="protein sequence ID" value="UUX91169.1"/>
    <property type="molecule type" value="Genomic_DNA"/>
</dbReference>
<comment type="subcellular location">
    <subcellularLocation>
        <location evidence="1">Cell membrane</location>
        <topology evidence="1">Multi-pass membrane protein</topology>
    </subcellularLocation>
</comment>
<dbReference type="InterPro" id="IPR011527">
    <property type="entry name" value="ABC1_TM_dom"/>
</dbReference>
<dbReference type="PROSITE" id="PS50893">
    <property type="entry name" value="ABC_TRANSPORTER_2"/>
    <property type="match status" value="1"/>
</dbReference>
<dbReference type="FunFam" id="3.40.50.300:FF:000221">
    <property type="entry name" value="Multidrug ABC transporter ATP-binding protein"/>
    <property type="match status" value="1"/>
</dbReference>
<dbReference type="InterPro" id="IPR003439">
    <property type="entry name" value="ABC_transporter-like_ATP-bd"/>
</dbReference>
<keyword evidence="5" id="KW-0547">Nucleotide-binding</keyword>